<proteinExistence type="predicted"/>
<dbReference type="OrthoDB" id="4948898at2759"/>
<evidence type="ECO:0000313" key="2">
    <source>
        <dbReference type="Proteomes" id="UP000504638"/>
    </source>
</evidence>
<keyword evidence="2" id="KW-1185">Reference proteome</keyword>
<dbReference type="Proteomes" id="UP000504638">
    <property type="component" value="Unplaced"/>
</dbReference>
<accession>A0A6G1FQ72</accession>
<dbReference type="InterPro" id="IPR004991">
    <property type="entry name" value="Aerolysin-like"/>
</dbReference>
<dbReference type="Pfam" id="PF03318">
    <property type="entry name" value="ETX_MTX2"/>
    <property type="match status" value="1"/>
</dbReference>
<dbReference type="PANTHER" id="PTHR39244:SF5">
    <property type="entry name" value="NATTERIN-3-LIKE"/>
    <property type="match status" value="1"/>
</dbReference>
<dbReference type="AlphaFoldDB" id="A0A6G1FQ72"/>
<reference evidence="1 3" key="1">
    <citation type="submission" date="2020-01" db="EMBL/GenBank/DDBJ databases">
        <authorList>
            <consortium name="DOE Joint Genome Institute"/>
            <person name="Haridas S."/>
            <person name="Albert R."/>
            <person name="Binder M."/>
            <person name="Bloem J."/>
            <person name="Labutti K."/>
            <person name="Salamov A."/>
            <person name="Andreopoulos B."/>
            <person name="Baker S.E."/>
            <person name="Barry K."/>
            <person name="Bills G."/>
            <person name="Bluhm B.H."/>
            <person name="Cannon C."/>
            <person name="Castanera R."/>
            <person name="Culley D.E."/>
            <person name="Daum C."/>
            <person name="Ezra D."/>
            <person name="Gonzalez J.B."/>
            <person name="Henrissat B."/>
            <person name="Kuo A."/>
            <person name="Liang C."/>
            <person name="Lipzen A."/>
            <person name="Lutzoni F."/>
            <person name="Magnuson J."/>
            <person name="Mondo S."/>
            <person name="Nolan M."/>
            <person name="Ohm R."/>
            <person name="Pangilinan J."/>
            <person name="Park H.-J."/>
            <person name="Ramirez L."/>
            <person name="Alfaro M."/>
            <person name="Sun H."/>
            <person name="Tritt A."/>
            <person name="Yoshinaga Y."/>
            <person name="Zwiers L.-H."/>
            <person name="Turgeon B.G."/>
            <person name="Goodwin S.B."/>
            <person name="Spatafora J.W."/>
            <person name="Crous P.W."/>
            <person name="Grigoriev I.V."/>
        </authorList>
    </citation>
    <scope>NUCLEOTIDE SEQUENCE</scope>
    <source>
        <strain evidence="1 3">CBS 781.70</strain>
    </source>
</reference>
<dbReference type="Gene3D" id="2.80.10.50">
    <property type="match status" value="1"/>
</dbReference>
<dbReference type="SUPFAM" id="SSF56973">
    <property type="entry name" value="Aerolisin/ETX pore-forming domain"/>
    <property type="match status" value="1"/>
</dbReference>
<gene>
    <name evidence="1 3" type="ORF">P152DRAFT_517948</name>
</gene>
<evidence type="ECO:0000313" key="1">
    <source>
        <dbReference type="EMBL" id="KAF1807913.1"/>
    </source>
</evidence>
<dbReference type="RefSeq" id="XP_033529544.1">
    <property type="nucleotide sequence ID" value="XM_033683041.1"/>
</dbReference>
<name>A0A6G1FQ72_9PEZI</name>
<dbReference type="Gene3D" id="2.170.15.10">
    <property type="entry name" value="Proaerolysin, chain A, domain 3"/>
    <property type="match status" value="1"/>
</dbReference>
<reference evidence="3" key="3">
    <citation type="submission" date="2025-04" db="UniProtKB">
        <authorList>
            <consortium name="RefSeq"/>
        </authorList>
    </citation>
    <scope>IDENTIFICATION</scope>
    <source>
        <strain evidence="3">CBS 781.70</strain>
    </source>
</reference>
<organism evidence="1">
    <name type="scientific">Eremomyces bilateralis CBS 781.70</name>
    <dbReference type="NCBI Taxonomy" id="1392243"/>
    <lineage>
        <taxon>Eukaryota</taxon>
        <taxon>Fungi</taxon>
        <taxon>Dikarya</taxon>
        <taxon>Ascomycota</taxon>
        <taxon>Pezizomycotina</taxon>
        <taxon>Dothideomycetes</taxon>
        <taxon>Dothideomycetes incertae sedis</taxon>
        <taxon>Eremomycetales</taxon>
        <taxon>Eremomycetaceae</taxon>
        <taxon>Eremomyces</taxon>
    </lineage>
</organism>
<reference evidence="3" key="2">
    <citation type="submission" date="2020-04" db="EMBL/GenBank/DDBJ databases">
        <authorList>
            <consortium name="NCBI Genome Project"/>
        </authorList>
    </citation>
    <scope>NUCLEOTIDE SEQUENCE</scope>
    <source>
        <strain evidence="3">CBS 781.70</strain>
    </source>
</reference>
<dbReference type="PANTHER" id="PTHR39244">
    <property type="entry name" value="NATTERIN-4"/>
    <property type="match status" value="1"/>
</dbReference>
<dbReference type="EMBL" id="ML975200">
    <property type="protein sequence ID" value="KAF1807913.1"/>
    <property type="molecule type" value="Genomic_DNA"/>
</dbReference>
<sequence length="342" mass="38254">MSTTAPMMSTAAEGPTATLKSTAVEGVYVPPPGFRFRLQSKDSGRVLVGNGEDDDWRVTNYGGGKVYDDQWFTLRAIDGHPSDEYYLQSADDRNGGRVVFSRQLYPGLYGEVGLYTTDHKDQHFKIEPGTGDKRDYFRLIGPHTKRVIFSRDELVSNYELSGGPHNDHYFKFLYEDTVFDRVEYDIDHATVTPQDPVLFTNTVTNETDASNELEVDMRRGASEVVSFEEQHGINITETVTTGFGIPGIVDGEVTTGFEQTNNFTFGRSNTITYEVGSSLQVTVPPHSIQKVEATLSHSTIDLPARIYSKSKTLGIEVVTDAIYHGTPYYDISYRVLEPEPWP</sequence>
<dbReference type="InterPro" id="IPR053237">
    <property type="entry name" value="Natterin_C"/>
</dbReference>
<evidence type="ECO:0000313" key="3">
    <source>
        <dbReference type="RefSeq" id="XP_033529544.1"/>
    </source>
</evidence>
<protein>
    <submittedName>
        <fullName evidence="1 3">Uncharacterized protein</fullName>
    </submittedName>
</protein>
<dbReference type="GeneID" id="54423611"/>